<dbReference type="AlphaFoldDB" id="A0A498J0E7"/>
<feature type="repeat" description="PPR" evidence="3">
    <location>
        <begin position="167"/>
        <end position="202"/>
    </location>
</feature>
<evidence type="ECO:0000256" key="2">
    <source>
        <dbReference type="ARBA" id="ARBA00022737"/>
    </source>
</evidence>
<keyword evidence="6" id="KW-1185">Reference proteome</keyword>
<dbReference type="PANTHER" id="PTHR47926:SF408">
    <property type="entry name" value="DYW DOMAIN-CONTAINING PROTEIN"/>
    <property type="match status" value="1"/>
</dbReference>
<dbReference type="InterPro" id="IPR002885">
    <property type="entry name" value="PPR_rpt"/>
</dbReference>
<dbReference type="PROSITE" id="PS51375">
    <property type="entry name" value="PPR"/>
    <property type="match status" value="3"/>
</dbReference>
<evidence type="ECO:0000313" key="5">
    <source>
        <dbReference type="EMBL" id="RXH88007.1"/>
    </source>
</evidence>
<evidence type="ECO:0000259" key="4">
    <source>
        <dbReference type="Pfam" id="PF14432"/>
    </source>
</evidence>
<evidence type="ECO:0000313" key="6">
    <source>
        <dbReference type="Proteomes" id="UP000290289"/>
    </source>
</evidence>
<gene>
    <name evidence="5" type="ORF">DVH24_037652</name>
</gene>
<evidence type="ECO:0000256" key="3">
    <source>
        <dbReference type="PROSITE-ProRule" id="PRU00708"/>
    </source>
</evidence>
<dbReference type="GO" id="GO:0009451">
    <property type="term" value="P:RNA modification"/>
    <property type="evidence" value="ECO:0007669"/>
    <property type="project" value="InterPro"/>
</dbReference>
<dbReference type="Proteomes" id="UP000290289">
    <property type="component" value="Chromosome 10"/>
</dbReference>
<dbReference type="InterPro" id="IPR046848">
    <property type="entry name" value="E_motif"/>
</dbReference>
<name>A0A498J0E7_MALDO</name>
<dbReference type="Pfam" id="PF13041">
    <property type="entry name" value="PPR_2"/>
    <property type="match status" value="2"/>
</dbReference>
<dbReference type="FunFam" id="1.25.40.10:FF:000344">
    <property type="entry name" value="Pentatricopeptide repeat-containing protein"/>
    <property type="match status" value="1"/>
</dbReference>
<dbReference type="InterPro" id="IPR046960">
    <property type="entry name" value="PPR_At4g14850-like_plant"/>
</dbReference>
<reference evidence="5 6" key="1">
    <citation type="submission" date="2018-10" db="EMBL/GenBank/DDBJ databases">
        <title>A high-quality apple genome assembly.</title>
        <authorList>
            <person name="Hu J."/>
        </authorList>
    </citation>
    <scope>NUCLEOTIDE SEQUENCE [LARGE SCALE GENOMIC DNA]</scope>
    <source>
        <strain evidence="6">cv. HFTH1</strain>
        <tissue evidence="5">Young leaf</tissue>
    </source>
</reference>
<evidence type="ECO:0000256" key="1">
    <source>
        <dbReference type="ARBA" id="ARBA00006643"/>
    </source>
</evidence>
<proteinExistence type="inferred from homology"/>
<dbReference type="PANTHER" id="PTHR47926">
    <property type="entry name" value="PENTATRICOPEPTIDE REPEAT-CONTAINING PROTEIN"/>
    <property type="match status" value="1"/>
</dbReference>
<feature type="repeat" description="PPR" evidence="3">
    <location>
        <begin position="305"/>
        <end position="339"/>
    </location>
</feature>
<dbReference type="NCBIfam" id="TIGR00756">
    <property type="entry name" value="PPR"/>
    <property type="match status" value="2"/>
</dbReference>
<feature type="repeat" description="PPR" evidence="3">
    <location>
        <begin position="270"/>
        <end position="304"/>
    </location>
</feature>
<comment type="caution">
    <text evidence="5">The sequence shown here is derived from an EMBL/GenBank/DDBJ whole genome shotgun (WGS) entry which is preliminary data.</text>
</comment>
<sequence length="576" mass="64135">MASLESLLQKCTSLTSIKQLQAHLLTSGKFQFYPSLTTILLERCALSPVANLPYATALFCHLQNPSTNQWNAVVRGLAQSLQPTQAIAWYKTMSQASQKIDALTCSFALKACARALAFSEAMQIHSQIVQFGFGADVLLRTTLLDVYAKVGDLGFAQKVFDEMGQRDIACWNALISGLAQGNRPTEAIALFQRMSEEEGLKPNEVTVLGALSACSQLGALKRGEKIHAYIMDEKLDMHVIVCNAVIDMYAKCGFEDKAYWVFENMKCGKNLITWNTMIMAFAMHGNGDKALELFGQMDKSAVCPDAVSYLAALCACNHAGLVADGVRLFNSMAGHGVAPNVKHYGTVVDLLGRAGRIQEAYEIINSMPMFPDVVLWQTLLGASKTYRNVEMAELASRKLIELGSKGCGDFVLLSNVYAAHERWDDVGRVREAMKKRDVKKIPGFGYIEVEGVIHKFVNGDQSHTNWREIYAKLDEIMFRIKAYGYAAKTNNVLHDIGEEEKENALSYHCEKLAVAFGLISSNEGTPIQVIKNLRICEDCHVVIKLISKVYNREIIVRDRARFHRFKEGLCSCRDYW</sequence>
<dbReference type="Pfam" id="PF14432">
    <property type="entry name" value="DYW_deaminase"/>
    <property type="match status" value="1"/>
</dbReference>
<organism evidence="5 6">
    <name type="scientific">Malus domestica</name>
    <name type="common">Apple</name>
    <name type="synonym">Pyrus malus</name>
    <dbReference type="NCBI Taxonomy" id="3750"/>
    <lineage>
        <taxon>Eukaryota</taxon>
        <taxon>Viridiplantae</taxon>
        <taxon>Streptophyta</taxon>
        <taxon>Embryophyta</taxon>
        <taxon>Tracheophyta</taxon>
        <taxon>Spermatophyta</taxon>
        <taxon>Magnoliopsida</taxon>
        <taxon>eudicotyledons</taxon>
        <taxon>Gunneridae</taxon>
        <taxon>Pentapetalae</taxon>
        <taxon>rosids</taxon>
        <taxon>fabids</taxon>
        <taxon>Rosales</taxon>
        <taxon>Rosaceae</taxon>
        <taxon>Amygdaloideae</taxon>
        <taxon>Maleae</taxon>
        <taxon>Malus</taxon>
    </lineage>
</organism>
<dbReference type="Gene3D" id="1.25.40.10">
    <property type="entry name" value="Tetratricopeptide repeat domain"/>
    <property type="match status" value="3"/>
</dbReference>
<protein>
    <recommendedName>
        <fullName evidence="4">DYW domain-containing protein</fullName>
    </recommendedName>
</protein>
<comment type="similarity">
    <text evidence="1">Belongs to the PPR family. PCMP-H subfamily.</text>
</comment>
<dbReference type="InterPro" id="IPR032867">
    <property type="entry name" value="DYW_dom"/>
</dbReference>
<keyword evidence="2" id="KW-0677">Repeat</keyword>
<dbReference type="GO" id="GO:0008270">
    <property type="term" value="F:zinc ion binding"/>
    <property type="evidence" value="ECO:0007669"/>
    <property type="project" value="InterPro"/>
</dbReference>
<feature type="domain" description="DYW" evidence="4">
    <location>
        <begin position="484"/>
        <end position="576"/>
    </location>
</feature>
<dbReference type="GO" id="GO:0003723">
    <property type="term" value="F:RNA binding"/>
    <property type="evidence" value="ECO:0007669"/>
    <property type="project" value="InterPro"/>
</dbReference>
<dbReference type="Pfam" id="PF20431">
    <property type="entry name" value="E_motif"/>
    <property type="match status" value="1"/>
</dbReference>
<dbReference type="InterPro" id="IPR011990">
    <property type="entry name" value="TPR-like_helical_dom_sf"/>
</dbReference>
<dbReference type="FunFam" id="1.25.40.10:FF:002536">
    <property type="entry name" value="Tetratricopeptide repeat (TPR)-like superfamily protein"/>
    <property type="match status" value="1"/>
</dbReference>
<accession>A0A498J0E7</accession>
<dbReference type="Pfam" id="PF01535">
    <property type="entry name" value="PPR"/>
    <property type="match status" value="2"/>
</dbReference>
<dbReference type="EMBL" id="RDQH01000336">
    <property type="protein sequence ID" value="RXH88007.1"/>
    <property type="molecule type" value="Genomic_DNA"/>
</dbReference>